<dbReference type="EMBL" id="BMZO01000001">
    <property type="protein sequence ID" value="GHC61526.1"/>
    <property type="molecule type" value="Genomic_DNA"/>
</dbReference>
<dbReference type="RefSeq" id="WP_189486946.1">
    <property type="nucleotide sequence ID" value="NZ_BMZO01000001.1"/>
</dbReference>
<dbReference type="Proteomes" id="UP000641137">
    <property type="component" value="Unassembled WGS sequence"/>
</dbReference>
<gene>
    <name evidence="1" type="ORF">GCM10010136_02120</name>
</gene>
<reference evidence="1" key="2">
    <citation type="submission" date="2020-09" db="EMBL/GenBank/DDBJ databases">
        <authorList>
            <person name="Sun Q."/>
            <person name="Kim S."/>
        </authorList>
    </citation>
    <scope>NUCLEOTIDE SEQUENCE</scope>
    <source>
        <strain evidence="1">KCTC 42097</strain>
    </source>
</reference>
<comment type="caution">
    <text evidence="1">The sequence shown here is derived from an EMBL/GenBank/DDBJ whole genome shotgun (WGS) entry which is preliminary data.</text>
</comment>
<name>A0A8J3GFX7_9HYPH</name>
<organism evidence="1 2">
    <name type="scientific">Limoniibacter endophyticus</name>
    <dbReference type="NCBI Taxonomy" id="1565040"/>
    <lineage>
        <taxon>Bacteria</taxon>
        <taxon>Pseudomonadati</taxon>
        <taxon>Pseudomonadota</taxon>
        <taxon>Alphaproteobacteria</taxon>
        <taxon>Hyphomicrobiales</taxon>
        <taxon>Bartonellaceae</taxon>
        <taxon>Limoniibacter</taxon>
    </lineage>
</organism>
<evidence type="ECO:0000313" key="2">
    <source>
        <dbReference type="Proteomes" id="UP000641137"/>
    </source>
</evidence>
<accession>A0A8J3GFX7</accession>
<proteinExistence type="predicted"/>
<sequence length="76" mass="8185">MTMIERVARAISKSEINDERGWEAFLPEARAAIEAMREPTSETKAAINSIAGPVAVAYWLAGHETMINAALASEPA</sequence>
<reference evidence="1" key="1">
    <citation type="journal article" date="2014" name="Int. J. Syst. Evol. Microbiol.">
        <title>Complete genome sequence of Corynebacterium casei LMG S-19264T (=DSM 44701T), isolated from a smear-ripened cheese.</title>
        <authorList>
            <consortium name="US DOE Joint Genome Institute (JGI-PGF)"/>
            <person name="Walter F."/>
            <person name="Albersmeier A."/>
            <person name="Kalinowski J."/>
            <person name="Ruckert C."/>
        </authorList>
    </citation>
    <scope>NUCLEOTIDE SEQUENCE</scope>
    <source>
        <strain evidence="1">KCTC 42097</strain>
    </source>
</reference>
<evidence type="ECO:0000313" key="1">
    <source>
        <dbReference type="EMBL" id="GHC61526.1"/>
    </source>
</evidence>
<keyword evidence="2" id="KW-1185">Reference proteome</keyword>
<protein>
    <submittedName>
        <fullName evidence="1">Uncharacterized protein</fullName>
    </submittedName>
</protein>
<dbReference type="AlphaFoldDB" id="A0A8J3GFX7"/>